<name>A0A5C5WBN7_9BACT</name>
<accession>A0A5C5WBN7</accession>
<gene>
    <name evidence="1" type="ORF">Pla111_11130</name>
</gene>
<reference evidence="1 2" key="1">
    <citation type="submission" date="2019-02" db="EMBL/GenBank/DDBJ databases">
        <title>Deep-cultivation of Planctomycetes and their phenomic and genomic characterization uncovers novel biology.</title>
        <authorList>
            <person name="Wiegand S."/>
            <person name="Jogler M."/>
            <person name="Boedeker C."/>
            <person name="Pinto D."/>
            <person name="Vollmers J."/>
            <person name="Rivas-Marin E."/>
            <person name="Kohn T."/>
            <person name="Peeters S.H."/>
            <person name="Heuer A."/>
            <person name="Rast P."/>
            <person name="Oberbeckmann S."/>
            <person name="Bunk B."/>
            <person name="Jeske O."/>
            <person name="Meyerdierks A."/>
            <person name="Storesund J.E."/>
            <person name="Kallscheuer N."/>
            <person name="Luecker S."/>
            <person name="Lage O.M."/>
            <person name="Pohl T."/>
            <person name="Merkel B.J."/>
            <person name="Hornburger P."/>
            <person name="Mueller R.-W."/>
            <person name="Bruemmer F."/>
            <person name="Labrenz M."/>
            <person name="Spormann A.M."/>
            <person name="Op Den Camp H."/>
            <person name="Overmann J."/>
            <person name="Amann R."/>
            <person name="Jetten M.S.M."/>
            <person name="Mascher T."/>
            <person name="Medema M.H."/>
            <person name="Devos D.P."/>
            <person name="Kaster A.-K."/>
            <person name="Ovreas L."/>
            <person name="Rohde M."/>
            <person name="Galperin M.Y."/>
            <person name="Jogler C."/>
        </authorList>
    </citation>
    <scope>NUCLEOTIDE SEQUENCE [LARGE SCALE GENOMIC DNA]</scope>
    <source>
        <strain evidence="1 2">Pla111</strain>
    </source>
</reference>
<organism evidence="1 2">
    <name type="scientific">Botrimarina hoheduenensis</name>
    <dbReference type="NCBI Taxonomy" id="2528000"/>
    <lineage>
        <taxon>Bacteria</taxon>
        <taxon>Pseudomonadati</taxon>
        <taxon>Planctomycetota</taxon>
        <taxon>Planctomycetia</taxon>
        <taxon>Pirellulales</taxon>
        <taxon>Lacipirellulaceae</taxon>
        <taxon>Botrimarina</taxon>
    </lineage>
</organism>
<sequence>MRIVTVTMLCLTGVRQRTALATTGGLVSKNGGLVGKITP</sequence>
<protein>
    <submittedName>
        <fullName evidence="1">Uncharacterized protein</fullName>
    </submittedName>
</protein>
<dbReference type="Proteomes" id="UP000318995">
    <property type="component" value="Unassembled WGS sequence"/>
</dbReference>
<proteinExistence type="predicted"/>
<dbReference type="AlphaFoldDB" id="A0A5C5WBN7"/>
<evidence type="ECO:0000313" key="2">
    <source>
        <dbReference type="Proteomes" id="UP000318995"/>
    </source>
</evidence>
<comment type="caution">
    <text evidence="1">The sequence shown here is derived from an EMBL/GenBank/DDBJ whole genome shotgun (WGS) entry which is preliminary data.</text>
</comment>
<dbReference type="EMBL" id="SJPH01000002">
    <property type="protein sequence ID" value="TWT47499.1"/>
    <property type="molecule type" value="Genomic_DNA"/>
</dbReference>
<keyword evidence="2" id="KW-1185">Reference proteome</keyword>
<evidence type="ECO:0000313" key="1">
    <source>
        <dbReference type="EMBL" id="TWT47499.1"/>
    </source>
</evidence>